<reference evidence="2" key="1">
    <citation type="submission" date="2017-06" db="EMBL/GenBank/DDBJ databases">
        <authorList>
            <person name="Varghese N."/>
            <person name="Submissions S."/>
        </authorList>
    </citation>
    <scope>NUCLEOTIDE SEQUENCE [LARGE SCALE GENOMIC DNA]</scope>
    <source>
        <strain evidence="2">JAD2</strain>
    </source>
</reference>
<dbReference type="SUPFAM" id="SSF101386">
    <property type="entry name" value="all-alpha NTP pyrophosphatases"/>
    <property type="match status" value="1"/>
</dbReference>
<dbReference type="PANTHER" id="PTHR46523">
    <property type="entry name" value="DCTP PYROPHOSPHATASE 1"/>
    <property type="match status" value="1"/>
</dbReference>
<dbReference type="GO" id="GO:0009143">
    <property type="term" value="P:nucleoside triphosphate catabolic process"/>
    <property type="evidence" value="ECO:0007669"/>
    <property type="project" value="InterPro"/>
</dbReference>
<gene>
    <name evidence="1" type="ORF">SAMN02746019_00006300</name>
</gene>
<dbReference type="InParanoid" id="A0A212QUL9"/>
<organism evidence="1 2">
    <name type="scientific">Thermoflexus hugenholtzii JAD2</name>
    <dbReference type="NCBI Taxonomy" id="877466"/>
    <lineage>
        <taxon>Bacteria</taxon>
        <taxon>Bacillati</taxon>
        <taxon>Chloroflexota</taxon>
        <taxon>Thermoflexia</taxon>
        <taxon>Thermoflexales</taxon>
        <taxon>Thermoflexaceae</taxon>
        <taxon>Thermoflexus</taxon>
    </lineage>
</organism>
<dbReference type="OrthoDB" id="9791898at2"/>
<dbReference type="RefSeq" id="WP_088570900.1">
    <property type="nucleotide sequence ID" value="NZ_FYEK01000024.1"/>
</dbReference>
<dbReference type="PANTHER" id="PTHR46523:SF1">
    <property type="entry name" value="DCTP PYROPHOSPHATASE 1"/>
    <property type="match status" value="1"/>
</dbReference>
<proteinExistence type="predicted"/>
<dbReference type="Pfam" id="PF12643">
    <property type="entry name" value="MazG-like"/>
    <property type="match status" value="1"/>
</dbReference>
<dbReference type="EMBL" id="FYEK01000024">
    <property type="protein sequence ID" value="SNB63387.1"/>
    <property type="molecule type" value="Genomic_DNA"/>
</dbReference>
<dbReference type="Gene3D" id="1.10.287.1080">
    <property type="entry name" value="MazG-like"/>
    <property type="match status" value="1"/>
</dbReference>
<keyword evidence="2" id="KW-1185">Reference proteome</keyword>
<dbReference type="PIRSF" id="PIRSF029826">
    <property type="entry name" value="UCP029826_pph"/>
    <property type="match status" value="1"/>
</dbReference>
<dbReference type="GO" id="GO:0047429">
    <property type="term" value="F:nucleoside triphosphate diphosphatase activity"/>
    <property type="evidence" value="ECO:0007669"/>
    <property type="project" value="InterPro"/>
</dbReference>
<dbReference type="Proteomes" id="UP000197025">
    <property type="component" value="Unassembled WGS sequence"/>
</dbReference>
<protein>
    <submittedName>
        <fullName evidence="1">NTP pyrophosphatase, house-cleaning of non-canonical NTPs</fullName>
    </submittedName>
</protein>
<evidence type="ECO:0000313" key="1">
    <source>
        <dbReference type="EMBL" id="SNB63387.1"/>
    </source>
</evidence>
<sequence length="98" mass="11151">MELRALEQAMEDFVTSKGWYRPDSPRPQTPRNLAISLVLEAAEVLELFQWGETADREALADELADVMLYLLQLARLHGIDLGEAVMAKLARNAQREWP</sequence>
<name>A0A212QUL9_9CHLR</name>
<dbReference type="InterPro" id="IPR052555">
    <property type="entry name" value="dCTP_Pyrophosphatase"/>
</dbReference>
<accession>A0A212QUL9</accession>
<dbReference type="CDD" id="cd11537">
    <property type="entry name" value="NTP-PPase_RS21-C6_like"/>
    <property type="match status" value="1"/>
</dbReference>
<dbReference type="AlphaFoldDB" id="A0A212QUL9"/>
<evidence type="ECO:0000313" key="2">
    <source>
        <dbReference type="Proteomes" id="UP000197025"/>
    </source>
</evidence>
<dbReference type="InterPro" id="IPR025984">
    <property type="entry name" value="DCTPP"/>
</dbReference>